<feature type="transmembrane region" description="Helical" evidence="1">
    <location>
        <begin position="141"/>
        <end position="162"/>
    </location>
</feature>
<evidence type="ECO:0000313" key="3">
    <source>
        <dbReference type="Proteomes" id="UP000823854"/>
    </source>
</evidence>
<sequence length="402" mass="43348">LALFTVSGAIVLRGDLAATPRTNTAFLAVGGVLASFIGTTGAAMLLIRPILATNSERRYRAHTVVFTIFVVANCGGLLTPLGDPPLFLGMLRGVPFTWTFHLIPQWLFVNALLLLTYWALDRRFHARENPEALAQDSENRAPLRLGGAPNLLWFALIILAVAKIPSLDIDAVAHGHIEGLNWVPWRELVMLTAAGGSLLTGSKKIRWQENEFSWAPIQEVGALFIGIFLTMVPALQVLRAAAPNFPLNEITLFVFTGGLSSVLDNAPTYVTFFEMATQIPGEPRVADVPEALLVSISLGAVLCGAMTYIGNGPNFMVKSVAEDGGVKMPTFLGYVRAAFQYLAPVLLAMVLLFIADAWWAKALGGVVVALLLVRVLRHATAPPPQVLGRADRRPSPEAPAQD</sequence>
<dbReference type="Pfam" id="PF16980">
    <property type="entry name" value="CitMHS_2"/>
    <property type="match status" value="1"/>
</dbReference>
<organism evidence="2 3">
    <name type="scientific">Candidatus Brachybacterium intestinipullorum</name>
    <dbReference type="NCBI Taxonomy" id="2838512"/>
    <lineage>
        <taxon>Bacteria</taxon>
        <taxon>Bacillati</taxon>
        <taxon>Actinomycetota</taxon>
        <taxon>Actinomycetes</taxon>
        <taxon>Micrococcales</taxon>
        <taxon>Dermabacteraceae</taxon>
        <taxon>Brachybacterium</taxon>
    </lineage>
</organism>
<dbReference type="InterPro" id="IPR051475">
    <property type="entry name" value="Diverse_Ion_Transporter"/>
</dbReference>
<feature type="transmembrane region" description="Helical" evidence="1">
    <location>
        <begin position="27"/>
        <end position="47"/>
    </location>
</feature>
<comment type="caution">
    <text evidence="2">The sequence shown here is derived from an EMBL/GenBank/DDBJ whole genome shotgun (WGS) entry which is preliminary data.</text>
</comment>
<gene>
    <name evidence="2" type="ORF">H9932_12025</name>
</gene>
<reference evidence="2" key="1">
    <citation type="journal article" date="2021" name="PeerJ">
        <title>Extensive microbial diversity within the chicken gut microbiome revealed by metagenomics and culture.</title>
        <authorList>
            <person name="Gilroy R."/>
            <person name="Ravi A."/>
            <person name="Getino M."/>
            <person name="Pursley I."/>
            <person name="Horton D.L."/>
            <person name="Alikhan N.F."/>
            <person name="Baker D."/>
            <person name="Gharbi K."/>
            <person name="Hall N."/>
            <person name="Watson M."/>
            <person name="Adriaenssens E.M."/>
            <person name="Foster-Nyarko E."/>
            <person name="Jarju S."/>
            <person name="Secka A."/>
            <person name="Antonio M."/>
            <person name="Oren A."/>
            <person name="Chaudhuri R.R."/>
            <person name="La Ragione R."/>
            <person name="Hildebrand F."/>
            <person name="Pallen M.J."/>
        </authorList>
    </citation>
    <scope>NUCLEOTIDE SEQUENCE</scope>
    <source>
        <strain evidence="2">CHK130-7132</strain>
    </source>
</reference>
<feature type="transmembrane region" description="Helical" evidence="1">
    <location>
        <begin position="331"/>
        <end position="352"/>
    </location>
</feature>
<keyword evidence="1" id="KW-1133">Transmembrane helix</keyword>
<keyword evidence="1" id="KW-0472">Membrane</keyword>
<feature type="transmembrane region" description="Helical" evidence="1">
    <location>
        <begin position="98"/>
        <end position="120"/>
    </location>
</feature>
<dbReference type="AlphaFoldDB" id="A0A9D2PZX7"/>
<reference evidence="2" key="2">
    <citation type="submission" date="2021-04" db="EMBL/GenBank/DDBJ databases">
        <authorList>
            <person name="Gilroy R."/>
        </authorList>
    </citation>
    <scope>NUCLEOTIDE SEQUENCE</scope>
    <source>
        <strain evidence="2">CHK130-7132</strain>
    </source>
</reference>
<feature type="non-terminal residue" evidence="2">
    <location>
        <position position="1"/>
    </location>
</feature>
<evidence type="ECO:0000313" key="2">
    <source>
        <dbReference type="EMBL" id="HJC70383.1"/>
    </source>
</evidence>
<name>A0A9D2PZX7_9MICO</name>
<evidence type="ECO:0000256" key="1">
    <source>
        <dbReference type="SAM" id="Phobius"/>
    </source>
</evidence>
<keyword evidence="1" id="KW-0812">Transmembrane</keyword>
<feature type="transmembrane region" description="Helical" evidence="1">
    <location>
        <begin position="59"/>
        <end position="78"/>
    </location>
</feature>
<accession>A0A9D2PZX7</accession>
<dbReference type="PANTHER" id="PTHR43568:SF1">
    <property type="entry name" value="P PROTEIN"/>
    <property type="match status" value="1"/>
</dbReference>
<dbReference type="EMBL" id="DWWC01000251">
    <property type="protein sequence ID" value="HJC70383.1"/>
    <property type="molecule type" value="Genomic_DNA"/>
</dbReference>
<proteinExistence type="predicted"/>
<feature type="transmembrane region" description="Helical" evidence="1">
    <location>
        <begin position="291"/>
        <end position="310"/>
    </location>
</feature>
<feature type="transmembrane region" description="Helical" evidence="1">
    <location>
        <begin position="220"/>
        <end position="238"/>
    </location>
</feature>
<feature type="transmembrane region" description="Helical" evidence="1">
    <location>
        <begin position="358"/>
        <end position="376"/>
    </location>
</feature>
<dbReference type="PANTHER" id="PTHR43568">
    <property type="entry name" value="P PROTEIN"/>
    <property type="match status" value="1"/>
</dbReference>
<protein>
    <submittedName>
        <fullName evidence="2">Sodium:proton antiporter</fullName>
    </submittedName>
</protein>
<dbReference type="InterPro" id="IPR031566">
    <property type="entry name" value="CitMHS_2"/>
</dbReference>
<dbReference type="Proteomes" id="UP000823854">
    <property type="component" value="Unassembled WGS sequence"/>
</dbReference>